<name>A0A6N3EDE9_9FIRM</name>
<evidence type="ECO:0008006" key="3">
    <source>
        <dbReference type="Google" id="ProtNLM"/>
    </source>
</evidence>
<feature type="transmembrane region" description="Helical" evidence="1">
    <location>
        <begin position="38"/>
        <end position="59"/>
    </location>
</feature>
<feature type="transmembrane region" description="Helical" evidence="1">
    <location>
        <begin position="65"/>
        <end position="88"/>
    </location>
</feature>
<dbReference type="AlphaFoldDB" id="A0A6N3EDE9"/>
<dbReference type="GeneID" id="89565315"/>
<gene>
    <name evidence="2" type="ORF">IBLFYP30_02477</name>
</gene>
<keyword evidence="1" id="KW-0812">Transmembrane</keyword>
<dbReference type="EMBL" id="CACRUE010000033">
    <property type="protein sequence ID" value="VYU36523.1"/>
    <property type="molecule type" value="Genomic_DNA"/>
</dbReference>
<accession>A0A6N3EDE9</accession>
<dbReference type="InterPro" id="IPR010540">
    <property type="entry name" value="CmpB_TMEM229"/>
</dbReference>
<evidence type="ECO:0000313" key="2">
    <source>
        <dbReference type="EMBL" id="VYU36523.1"/>
    </source>
</evidence>
<protein>
    <recommendedName>
        <fullName evidence="3">ABC-transporter type IV</fullName>
    </recommendedName>
</protein>
<sequence length="279" mass="32557">MSIVYNYMLYFFIYSFLGWVCESIYCSCLQKKVINRGFLNGPVCPVYGVGALIIITGLWSYRDSMIAVFVMGVILTSLLEYVTATILEKLFHAKWWDYSKHKFNINGKVCLLNSTMFGFMSLFVIEVLHPFVIDVLSKMNSLVLFVFLILAMMSMIGDLVVTAKALNSLTVRVDSLTSIVDDMKKIHAKFKLYEDEEFTRKLRISPEEVAQKLKSMSEKYGDLRVQEKIDEIQEKFKHIKRKTFVHRRLLNAFPNMRSAGSQRRDMHFQYIKKILKEKR</sequence>
<proteinExistence type="predicted"/>
<feature type="transmembrane region" description="Helical" evidence="1">
    <location>
        <begin position="109"/>
        <end position="133"/>
    </location>
</feature>
<reference evidence="2" key="1">
    <citation type="submission" date="2019-11" db="EMBL/GenBank/DDBJ databases">
        <authorList>
            <person name="Feng L."/>
        </authorList>
    </citation>
    <scope>NUCLEOTIDE SEQUENCE</scope>
    <source>
        <strain evidence="2">IbartlettiiLFYP30</strain>
    </source>
</reference>
<dbReference type="RefSeq" id="WP_024037875.1">
    <property type="nucleotide sequence ID" value="NZ_CACRUE010000033.1"/>
</dbReference>
<evidence type="ECO:0000256" key="1">
    <source>
        <dbReference type="SAM" id="Phobius"/>
    </source>
</evidence>
<feature type="transmembrane region" description="Helical" evidence="1">
    <location>
        <begin position="6"/>
        <end position="26"/>
    </location>
</feature>
<keyword evidence="1" id="KW-1133">Transmembrane helix</keyword>
<feature type="transmembrane region" description="Helical" evidence="1">
    <location>
        <begin position="139"/>
        <end position="161"/>
    </location>
</feature>
<keyword evidence="1" id="KW-0472">Membrane</keyword>
<organism evidence="2">
    <name type="scientific">Intestinibacter bartlettii</name>
    <dbReference type="NCBI Taxonomy" id="261299"/>
    <lineage>
        <taxon>Bacteria</taxon>
        <taxon>Bacillati</taxon>
        <taxon>Bacillota</taxon>
        <taxon>Clostridia</taxon>
        <taxon>Peptostreptococcales</taxon>
        <taxon>Peptostreptococcaceae</taxon>
        <taxon>Intestinibacter</taxon>
    </lineage>
</organism>
<dbReference type="Pfam" id="PF06541">
    <property type="entry name" value="ABC_trans_CmpB"/>
    <property type="match status" value="1"/>
</dbReference>